<dbReference type="EMBL" id="BJOD01000040">
    <property type="protein sequence ID" value="GED27402.1"/>
    <property type="molecule type" value="Genomic_DNA"/>
</dbReference>
<feature type="transmembrane region" description="Helical" evidence="1">
    <location>
        <begin position="20"/>
        <end position="41"/>
    </location>
</feature>
<gene>
    <name evidence="2" type="ORF">BAG01nite_35040</name>
</gene>
<accession>A0ABQ0SU05</accession>
<protein>
    <recommendedName>
        <fullName evidence="4">DUF418 domain-containing protein</fullName>
    </recommendedName>
</protein>
<evidence type="ECO:0000256" key="1">
    <source>
        <dbReference type="SAM" id="Phobius"/>
    </source>
</evidence>
<keyword evidence="1" id="KW-0472">Membrane</keyword>
<keyword evidence="1" id="KW-1133">Transmembrane helix</keyword>
<sequence length="54" mass="6241">MLLTGYFGGVIATQIRMDAPLFTHTLFALYLAILAWGGLWLRDERVRKLFSLRQ</sequence>
<proteinExistence type="predicted"/>
<comment type="caution">
    <text evidence="2">The sequence shown here is derived from an EMBL/GenBank/DDBJ whole genome shotgun (WGS) entry which is preliminary data.</text>
</comment>
<name>A0ABQ0SU05_9BACL</name>
<reference evidence="2 3" key="1">
    <citation type="submission" date="2019-06" db="EMBL/GenBank/DDBJ databases">
        <title>Whole genome shotgun sequence of Brevibacillus agri NBRC 15538.</title>
        <authorList>
            <person name="Hosoyama A."/>
            <person name="Uohara A."/>
            <person name="Ohji S."/>
            <person name="Ichikawa N."/>
        </authorList>
    </citation>
    <scope>NUCLEOTIDE SEQUENCE [LARGE SCALE GENOMIC DNA]</scope>
    <source>
        <strain evidence="2 3">NBRC 15538</strain>
    </source>
</reference>
<keyword evidence="3" id="KW-1185">Reference proteome</keyword>
<dbReference type="Proteomes" id="UP000317180">
    <property type="component" value="Unassembled WGS sequence"/>
</dbReference>
<evidence type="ECO:0000313" key="3">
    <source>
        <dbReference type="Proteomes" id="UP000317180"/>
    </source>
</evidence>
<organism evidence="2 3">
    <name type="scientific">Brevibacillus agri</name>
    <dbReference type="NCBI Taxonomy" id="51101"/>
    <lineage>
        <taxon>Bacteria</taxon>
        <taxon>Bacillati</taxon>
        <taxon>Bacillota</taxon>
        <taxon>Bacilli</taxon>
        <taxon>Bacillales</taxon>
        <taxon>Paenibacillaceae</taxon>
        <taxon>Brevibacillus</taxon>
    </lineage>
</organism>
<evidence type="ECO:0000313" key="2">
    <source>
        <dbReference type="EMBL" id="GED27402.1"/>
    </source>
</evidence>
<evidence type="ECO:0008006" key="4">
    <source>
        <dbReference type="Google" id="ProtNLM"/>
    </source>
</evidence>
<keyword evidence="1" id="KW-0812">Transmembrane</keyword>